<organism evidence="2 3">
    <name type="scientific">Bradyrhizobium cytisi</name>
    <dbReference type="NCBI Taxonomy" id="515489"/>
    <lineage>
        <taxon>Bacteria</taxon>
        <taxon>Pseudomonadati</taxon>
        <taxon>Pseudomonadota</taxon>
        <taxon>Alphaproteobacteria</taxon>
        <taxon>Hyphomicrobiales</taxon>
        <taxon>Nitrobacteraceae</taxon>
        <taxon>Bradyrhizobium</taxon>
    </lineage>
</organism>
<proteinExistence type="predicted"/>
<comment type="caution">
    <text evidence="2">The sequence shown here is derived from an EMBL/GenBank/DDBJ whole genome shotgun (WGS) entry which is preliminary data.</text>
</comment>
<evidence type="ECO:0000313" key="3">
    <source>
        <dbReference type="Proteomes" id="UP000324853"/>
    </source>
</evidence>
<dbReference type="RefSeq" id="WP_148749635.1">
    <property type="nucleotide sequence ID" value="NZ_VSSR01000008.1"/>
</dbReference>
<feature type="region of interest" description="Disordered" evidence="1">
    <location>
        <begin position="131"/>
        <end position="163"/>
    </location>
</feature>
<keyword evidence="3" id="KW-1185">Reference proteome</keyword>
<name>A0A5S4XDD1_9BRAD</name>
<dbReference type="SUPFAM" id="SSF46785">
    <property type="entry name" value="Winged helix' DNA-binding domain"/>
    <property type="match status" value="1"/>
</dbReference>
<reference evidence="2 3" key="1">
    <citation type="submission" date="2019-08" db="EMBL/GenBank/DDBJ databases">
        <title>Bradyrhizobium hipponensis sp. nov., a rhizobium isolated from a Lupinus angustifolius root nodule in Tunisia.</title>
        <authorList>
            <person name="Off K."/>
            <person name="Rejili M."/>
            <person name="Mars M."/>
            <person name="Brachmann A."/>
            <person name="Marin M."/>
        </authorList>
    </citation>
    <scope>NUCLEOTIDE SEQUENCE [LARGE SCALE GENOMIC DNA]</scope>
    <source>
        <strain evidence="2 3">CTAW11</strain>
    </source>
</reference>
<sequence>MPKPFPVLVHIEEIALGTVLRKLHETPGVISVDLQFGLGGQGAGKQQLQQAAQSKRGSSEEIVVKLLLQGPKHISEISAAVGGKKTRAYGVMTSLRKQQLAEPGQGRAVWQLTHKARAQLGNVKALPAPPAAAPAIKRGPADRAAPGSGNILLRSALDGGTKPPKELREIMGSKGMSAKSISGVLERAKKRGLIKKNGAGYELTAKGQKIEMGASANG</sequence>
<evidence type="ECO:0000313" key="2">
    <source>
        <dbReference type="EMBL" id="TYL87458.1"/>
    </source>
</evidence>
<dbReference type="EMBL" id="VSSR01000008">
    <property type="protein sequence ID" value="TYL87458.1"/>
    <property type="molecule type" value="Genomic_DNA"/>
</dbReference>
<gene>
    <name evidence="2" type="ORF">FXB38_04900</name>
</gene>
<accession>A0A5S4XDD1</accession>
<dbReference type="InterPro" id="IPR036390">
    <property type="entry name" value="WH_DNA-bd_sf"/>
</dbReference>
<dbReference type="OrthoDB" id="8228441at2"/>
<protein>
    <submittedName>
        <fullName evidence="2">Uncharacterized protein</fullName>
    </submittedName>
</protein>
<dbReference type="Proteomes" id="UP000324853">
    <property type="component" value="Unassembled WGS sequence"/>
</dbReference>
<dbReference type="AlphaFoldDB" id="A0A5S4XDD1"/>
<evidence type="ECO:0000256" key="1">
    <source>
        <dbReference type="SAM" id="MobiDB-lite"/>
    </source>
</evidence>